<keyword evidence="1" id="KW-0812">Transmembrane</keyword>
<dbReference type="GeneID" id="94430954"/>
<gene>
    <name evidence="2" type="ORF">CSUI_007598</name>
</gene>
<keyword evidence="3" id="KW-1185">Reference proteome</keyword>
<reference evidence="2 3" key="1">
    <citation type="journal article" date="2017" name="Int. J. Parasitol.">
        <title>The genome of the protozoan parasite Cystoisospora suis and a reverse vaccinology approach to identify vaccine candidates.</title>
        <authorList>
            <person name="Palmieri N."/>
            <person name="Shrestha A."/>
            <person name="Ruttkowski B."/>
            <person name="Beck T."/>
            <person name="Vogl C."/>
            <person name="Tomley F."/>
            <person name="Blake D.P."/>
            <person name="Joachim A."/>
        </authorList>
    </citation>
    <scope>NUCLEOTIDE SEQUENCE [LARGE SCALE GENOMIC DNA]</scope>
    <source>
        <strain evidence="2 3">Wien I</strain>
    </source>
</reference>
<dbReference type="Proteomes" id="UP000221165">
    <property type="component" value="Unassembled WGS sequence"/>
</dbReference>
<dbReference type="AlphaFoldDB" id="A0A2C6KQ21"/>
<sequence length="55" mass="6418">MQSVPLESFRRIILSFLLHCLDACFSYFWLVFFLLSSPCSSELLSSLLSTRRSRL</sequence>
<feature type="transmembrane region" description="Helical" evidence="1">
    <location>
        <begin position="12"/>
        <end position="35"/>
    </location>
</feature>
<evidence type="ECO:0000256" key="1">
    <source>
        <dbReference type="SAM" id="Phobius"/>
    </source>
</evidence>
<keyword evidence="1" id="KW-1133">Transmembrane helix</keyword>
<evidence type="ECO:0000313" key="3">
    <source>
        <dbReference type="Proteomes" id="UP000221165"/>
    </source>
</evidence>
<evidence type="ECO:0008006" key="4">
    <source>
        <dbReference type="Google" id="ProtNLM"/>
    </source>
</evidence>
<proteinExistence type="predicted"/>
<dbReference type="RefSeq" id="XP_067920280.1">
    <property type="nucleotide sequence ID" value="XM_068067743.1"/>
</dbReference>
<dbReference type="VEuPathDB" id="ToxoDB:CSUI_007598"/>
<protein>
    <recommendedName>
        <fullName evidence="4">Transmembrane protein</fullName>
    </recommendedName>
</protein>
<evidence type="ECO:0000313" key="2">
    <source>
        <dbReference type="EMBL" id="PHJ18574.1"/>
    </source>
</evidence>
<dbReference type="EMBL" id="MIGC01004052">
    <property type="protein sequence ID" value="PHJ18574.1"/>
    <property type="molecule type" value="Genomic_DNA"/>
</dbReference>
<keyword evidence="1" id="KW-0472">Membrane</keyword>
<organism evidence="2 3">
    <name type="scientific">Cystoisospora suis</name>
    <dbReference type="NCBI Taxonomy" id="483139"/>
    <lineage>
        <taxon>Eukaryota</taxon>
        <taxon>Sar</taxon>
        <taxon>Alveolata</taxon>
        <taxon>Apicomplexa</taxon>
        <taxon>Conoidasida</taxon>
        <taxon>Coccidia</taxon>
        <taxon>Eucoccidiorida</taxon>
        <taxon>Eimeriorina</taxon>
        <taxon>Sarcocystidae</taxon>
        <taxon>Cystoisospora</taxon>
    </lineage>
</organism>
<accession>A0A2C6KQ21</accession>
<comment type="caution">
    <text evidence="2">The sequence shown here is derived from an EMBL/GenBank/DDBJ whole genome shotgun (WGS) entry which is preliminary data.</text>
</comment>
<name>A0A2C6KQ21_9APIC</name>